<proteinExistence type="predicted"/>
<dbReference type="OrthoDB" id="537032at2759"/>
<dbReference type="PANTHER" id="PTHR12560:SF0">
    <property type="entry name" value="LD18904P"/>
    <property type="match status" value="1"/>
</dbReference>
<feature type="region of interest" description="Disordered" evidence="6">
    <location>
        <begin position="351"/>
        <end position="401"/>
    </location>
</feature>
<feature type="transmembrane region" description="Helical" evidence="7">
    <location>
        <begin position="107"/>
        <end position="125"/>
    </location>
</feature>
<keyword evidence="11" id="KW-1185">Reference proteome</keyword>
<dbReference type="PANTHER" id="PTHR12560">
    <property type="entry name" value="LONGEVITY ASSURANCE FACTOR 1 LAG1"/>
    <property type="match status" value="1"/>
</dbReference>
<evidence type="ECO:0000256" key="7">
    <source>
        <dbReference type="SAM" id="Phobius"/>
    </source>
</evidence>
<dbReference type="InParanoid" id="A0A0G4G5H5"/>
<dbReference type="EMBL" id="CDMY01000571">
    <property type="protein sequence ID" value="CEM23717.1"/>
    <property type="molecule type" value="Genomic_DNA"/>
</dbReference>
<evidence type="ECO:0000256" key="2">
    <source>
        <dbReference type="ARBA" id="ARBA00022692"/>
    </source>
</evidence>
<reference evidence="10 11" key="1">
    <citation type="submission" date="2014-11" db="EMBL/GenBank/DDBJ databases">
        <authorList>
            <person name="Zhu J."/>
            <person name="Qi W."/>
            <person name="Song R."/>
        </authorList>
    </citation>
    <scope>NUCLEOTIDE SEQUENCE [LARGE SCALE GENOMIC DNA]</scope>
</reference>
<protein>
    <recommendedName>
        <fullName evidence="9">TLC domain-containing protein</fullName>
    </recommendedName>
</protein>
<feature type="transmembrane region" description="Helical" evidence="7">
    <location>
        <begin position="278"/>
        <end position="297"/>
    </location>
</feature>
<dbReference type="GO" id="GO:0016020">
    <property type="term" value="C:membrane"/>
    <property type="evidence" value="ECO:0007669"/>
    <property type="project" value="UniProtKB-SubCell"/>
</dbReference>
<keyword evidence="2 5" id="KW-0812">Transmembrane</keyword>
<evidence type="ECO:0000256" key="4">
    <source>
        <dbReference type="ARBA" id="ARBA00023136"/>
    </source>
</evidence>
<keyword evidence="4 5" id="KW-0472">Membrane</keyword>
<dbReference type="SMART" id="SM00724">
    <property type="entry name" value="TLC"/>
    <property type="match status" value="1"/>
</dbReference>
<sequence length="401" mass="45172">MGSLLQPKTLFSILTVVALVWSVPETGRLIRHIRERDKGPPPPRLPDEDATYPEYGDLWWCCGVAALLIVVRLATIYLLKPLGEKLIPKGRWSDRVRDMKVERFGSAAFKTTYFVCVVAFGYRAVRHTDWLPASLGGSGATIHFWSADYVPAAVKWYYVVNMGYYLHSFVYDMAMSPRRPDFAENTLHHIVILLLMVFSFLYRSWVRVGSAVMLLHDACDVLVYLCRTLVDTRFTRVTFGFFLALLGASFYLRLYVFKWHVLDSIIYEMAVERRHGDGVAWLAYLLATLGLLHVYWYTLMVKMFCVYVQSGETTDLPAKLTDVQPVYSEDDRPLMPPPSDNSSLAFHLSANTTTKRREAPPHDNSSSSSQGFSRISTNEGSNGNGVVAAGAGPGGNDDKHM</sequence>
<dbReference type="InterPro" id="IPR016439">
    <property type="entry name" value="Lag1/Lac1-like"/>
</dbReference>
<dbReference type="VEuPathDB" id="CryptoDB:Vbra_17076"/>
<gene>
    <name evidence="10" type="ORF">Vbra_17076</name>
</gene>
<feature type="transmembrane region" description="Helical" evidence="7">
    <location>
        <begin position="186"/>
        <end position="205"/>
    </location>
</feature>
<feature type="domain" description="TLC" evidence="9">
    <location>
        <begin position="99"/>
        <end position="309"/>
    </location>
</feature>
<feature type="transmembrane region" description="Helical" evidence="7">
    <location>
        <begin position="57"/>
        <end position="79"/>
    </location>
</feature>
<evidence type="ECO:0000256" key="5">
    <source>
        <dbReference type="PROSITE-ProRule" id="PRU00205"/>
    </source>
</evidence>
<comment type="subcellular location">
    <subcellularLocation>
        <location evidence="1">Membrane</location>
        <topology evidence="1">Multi-pass membrane protein</topology>
    </subcellularLocation>
</comment>
<dbReference type="PhylomeDB" id="A0A0G4G5H5"/>
<dbReference type="AlphaFoldDB" id="A0A0G4G5H5"/>
<feature type="compositionally biased region" description="Low complexity" evidence="6">
    <location>
        <begin position="365"/>
        <end position="390"/>
    </location>
</feature>
<dbReference type="GO" id="GO:0050291">
    <property type="term" value="F:sphingosine N-acyltransferase activity"/>
    <property type="evidence" value="ECO:0007669"/>
    <property type="project" value="InterPro"/>
</dbReference>
<name>A0A0G4G5H5_VITBC</name>
<feature type="transmembrane region" description="Helical" evidence="7">
    <location>
        <begin position="156"/>
        <end position="174"/>
    </location>
</feature>
<accession>A0A0G4G5H5</accession>
<dbReference type="STRING" id="1169540.A0A0G4G5H5"/>
<evidence type="ECO:0000313" key="10">
    <source>
        <dbReference type="EMBL" id="CEM23717.1"/>
    </source>
</evidence>
<evidence type="ECO:0000256" key="3">
    <source>
        <dbReference type="ARBA" id="ARBA00022989"/>
    </source>
</evidence>
<dbReference type="GO" id="GO:0046513">
    <property type="term" value="P:ceramide biosynthetic process"/>
    <property type="evidence" value="ECO:0007669"/>
    <property type="project" value="InterPro"/>
</dbReference>
<evidence type="ECO:0000313" key="11">
    <source>
        <dbReference type="Proteomes" id="UP000041254"/>
    </source>
</evidence>
<dbReference type="Pfam" id="PF03798">
    <property type="entry name" value="TRAM_LAG1_CLN8"/>
    <property type="match status" value="1"/>
</dbReference>
<feature type="chain" id="PRO_5005189709" description="TLC domain-containing protein" evidence="8">
    <location>
        <begin position="23"/>
        <end position="401"/>
    </location>
</feature>
<keyword evidence="8" id="KW-0732">Signal</keyword>
<evidence type="ECO:0000256" key="1">
    <source>
        <dbReference type="ARBA" id="ARBA00004141"/>
    </source>
</evidence>
<dbReference type="GO" id="GO:0005783">
    <property type="term" value="C:endoplasmic reticulum"/>
    <property type="evidence" value="ECO:0007669"/>
    <property type="project" value="TreeGrafter"/>
</dbReference>
<dbReference type="PROSITE" id="PS50922">
    <property type="entry name" value="TLC"/>
    <property type="match status" value="1"/>
</dbReference>
<dbReference type="Proteomes" id="UP000041254">
    <property type="component" value="Unassembled WGS sequence"/>
</dbReference>
<evidence type="ECO:0000256" key="6">
    <source>
        <dbReference type="SAM" id="MobiDB-lite"/>
    </source>
</evidence>
<evidence type="ECO:0000259" key="9">
    <source>
        <dbReference type="PROSITE" id="PS50922"/>
    </source>
</evidence>
<keyword evidence="3 7" id="KW-1133">Transmembrane helix</keyword>
<feature type="transmembrane region" description="Helical" evidence="7">
    <location>
        <begin position="237"/>
        <end position="257"/>
    </location>
</feature>
<dbReference type="OMA" id="ESMWKFA"/>
<organism evidence="10 11">
    <name type="scientific">Vitrella brassicaformis (strain CCMP3155)</name>
    <dbReference type="NCBI Taxonomy" id="1169540"/>
    <lineage>
        <taxon>Eukaryota</taxon>
        <taxon>Sar</taxon>
        <taxon>Alveolata</taxon>
        <taxon>Colpodellida</taxon>
        <taxon>Vitrellaceae</taxon>
        <taxon>Vitrella</taxon>
    </lineage>
</organism>
<feature type="signal peptide" evidence="8">
    <location>
        <begin position="1"/>
        <end position="22"/>
    </location>
</feature>
<dbReference type="InterPro" id="IPR006634">
    <property type="entry name" value="TLC-dom"/>
</dbReference>
<evidence type="ECO:0000256" key="8">
    <source>
        <dbReference type="SAM" id="SignalP"/>
    </source>
</evidence>